<accession>A7HU79</accession>
<dbReference type="KEGG" id="pla:Plav_1845"/>
<evidence type="ECO:0000313" key="1">
    <source>
        <dbReference type="EMBL" id="ABS63462.1"/>
    </source>
</evidence>
<name>A7HU79_PARL1</name>
<dbReference type="HOGENOM" id="CLU_109334_1_1_5"/>
<dbReference type="OrthoDB" id="9800788at2"/>
<evidence type="ECO:0000313" key="2">
    <source>
        <dbReference type="Proteomes" id="UP000006377"/>
    </source>
</evidence>
<evidence type="ECO:0008006" key="3">
    <source>
        <dbReference type="Google" id="ProtNLM"/>
    </source>
</evidence>
<dbReference type="EMBL" id="CP000774">
    <property type="protein sequence ID" value="ABS63462.1"/>
    <property type="molecule type" value="Genomic_DNA"/>
</dbReference>
<dbReference type="STRING" id="402881.Plav_1845"/>
<proteinExistence type="predicted"/>
<keyword evidence="2" id="KW-1185">Reference proteome</keyword>
<dbReference type="Proteomes" id="UP000006377">
    <property type="component" value="Chromosome"/>
</dbReference>
<organism evidence="1 2">
    <name type="scientific">Parvibaculum lavamentivorans (strain DS-1 / DSM 13023 / NCIMB 13966)</name>
    <dbReference type="NCBI Taxonomy" id="402881"/>
    <lineage>
        <taxon>Bacteria</taxon>
        <taxon>Pseudomonadati</taxon>
        <taxon>Pseudomonadota</taxon>
        <taxon>Alphaproteobacteria</taxon>
        <taxon>Hyphomicrobiales</taxon>
        <taxon>Parvibaculaceae</taxon>
        <taxon>Parvibaculum</taxon>
    </lineage>
</organism>
<dbReference type="eggNOG" id="COG5489">
    <property type="taxonomic scope" value="Bacteria"/>
</dbReference>
<sequence length="103" mass="11672">MSVIGMFTPTKEGGWSGTIRTLTIDAKLRFVPNDNRDSERAPAFKLYVGRSEIGAAWRERSGEKEYLSVRLDDPVLAAPLHAALFPTEGNREAHLVWRRWETT</sequence>
<reference evidence="1 2" key="1">
    <citation type="journal article" date="2011" name="Stand. Genomic Sci.">
        <title>Complete genome sequence of Parvibaculum lavamentivorans type strain (DS-1(T)).</title>
        <authorList>
            <person name="Schleheck D."/>
            <person name="Weiss M."/>
            <person name="Pitluck S."/>
            <person name="Bruce D."/>
            <person name="Land M.L."/>
            <person name="Han S."/>
            <person name="Saunders E."/>
            <person name="Tapia R."/>
            <person name="Detter C."/>
            <person name="Brettin T."/>
            <person name="Han J."/>
            <person name="Woyke T."/>
            <person name="Goodwin L."/>
            <person name="Pennacchio L."/>
            <person name="Nolan M."/>
            <person name="Cook A.M."/>
            <person name="Kjelleberg S."/>
            <person name="Thomas T."/>
        </authorList>
    </citation>
    <scope>NUCLEOTIDE SEQUENCE [LARGE SCALE GENOMIC DNA]</scope>
    <source>
        <strain evidence="2">DS-1 / DSM 13023 / NCIMB 13966</strain>
    </source>
</reference>
<protein>
    <recommendedName>
        <fullName evidence="3">DUF736 domain-containing protein</fullName>
    </recommendedName>
</protein>
<gene>
    <name evidence="1" type="ordered locus">Plav_1845</name>
</gene>
<dbReference type="Pfam" id="PF05284">
    <property type="entry name" value="DUF736"/>
    <property type="match status" value="1"/>
</dbReference>
<dbReference type="AlphaFoldDB" id="A7HU79"/>
<dbReference type="InterPro" id="IPR007948">
    <property type="entry name" value="DUF736"/>
</dbReference>
<dbReference type="RefSeq" id="WP_012110755.1">
    <property type="nucleotide sequence ID" value="NC_009719.1"/>
</dbReference>